<evidence type="ECO:0000313" key="3">
    <source>
        <dbReference type="Proteomes" id="UP000824890"/>
    </source>
</evidence>
<sequence length="83" mass="9094">MVATTIFSSTTNFFLSKSSLAFVPSVPDHLLCQLHTIHTTINHLTNHQQEKSISTASSLPSSPPPRRKISSSTLSYLHSLCLT</sequence>
<evidence type="ECO:0000313" key="2">
    <source>
        <dbReference type="EMBL" id="KAH0877763.1"/>
    </source>
</evidence>
<name>A0ABQ7ZCF2_BRANA</name>
<protein>
    <submittedName>
        <fullName evidence="2">Uncharacterized protein</fullName>
    </submittedName>
</protein>
<gene>
    <name evidence="2" type="ORF">HID58_065157</name>
</gene>
<dbReference type="Proteomes" id="UP000824890">
    <property type="component" value="Unassembled WGS sequence"/>
</dbReference>
<comment type="caution">
    <text evidence="2">The sequence shown here is derived from an EMBL/GenBank/DDBJ whole genome shotgun (WGS) entry which is preliminary data.</text>
</comment>
<organism evidence="2 3">
    <name type="scientific">Brassica napus</name>
    <name type="common">Rape</name>
    <dbReference type="NCBI Taxonomy" id="3708"/>
    <lineage>
        <taxon>Eukaryota</taxon>
        <taxon>Viridiplantae</taxon>
        <taxon>Streptophyta</taxon>
        <taxon>Embryophyta</taxon>
        <taxon>Tracheophyta</taxon>
        <taxon>Spermatophyta</taxon>
        <taxon>Magnoliopsida</taxon>
        <taxon>eudicotyledons</taxon>
        <taxon>Gunneridae</taxon>
        <taxon>Pentapetalae</taxon>
        <taxon>rosids</taxon>
        <taxon>malvids</taxon>
        <taxon>Brassicales</taxon>
        <taxon>Brassicaceae</taxon>
        <taxon>Brassiceae</taxon>
        <taxon>Brassica</taxon>
    </lineage>
</organism>
<dbReference type="EMBL" id="JAGKQM010000015">
    <property type="protein sequence ID" value="KAH0877763.1"/>
    <property type="molecule type" value="Genomic_DNA"/>
</dbReference>
<proteinExistence type="predicted"/>
<accession>A0ABQ7ZCF2</accession>
<keyword evidence="3" id="KW-1185">Reference proteome</keyword>
<feature type="region of interest" description="Disordered" evidence="1">
    <location>
        <begin position="48"/>
        <end position="71"/>
    </location>
</feature>
<feature type="compositionally biased region" description="Low complexity" evidence="1">
    <location>
        <begin position="48"/>
        <end position="60"/>
    </location>
</feature>
<reference evidence="2 3" key="1">
    <citation type="submission" date="2021-05" db="EMBL/GenBank/DDBJ databases">
        <title>Genome Assembly of Synthetic Allotetraploid Brassica napus Reveals Homoeologous Exchanges between Subgenomes.</title>
        <authorList>
            <person name="Davis J.T."/>
        </authorList>
    </citation>
    <scope>NUCLEOTIDE SEQUENCE [LARGE SCALE GENOMIC DNA]</scope>
    <source>
        <strain evidence="3">cv. Da-Ae</strain>
        <tissue evidence="2">Seedling</tissue>
    </source>
</reference>
<evidence type="ECO:0000256" key="1">
    <source>
        <dbReference type="SAM" id="MobiDB-lite"/>
    </source>
</evidence>